<dbReference type="InterPro" id="IPR005113">
    <property type="entry name" value="uDENN_dom"/>
</dbReference>
<dbReference type="InterPro" id="IPR040032">
    <property type="entry name" value="DENND1A/B/C"/>
</dbReference>
<evidence type="ECO:0000313" key="5">
    <source>
        <dbReference type="EMBL" id="JAV07165.1"/>
    </source>
</evidence>
<comment type="subcellular location">
    <subcellularLocation>
        <location evidence="1">Cytoplasmic vesicle</location>
        <location evidence="1">Clathrin-coated vesicle</location>
    </subcellularLocation>
</comment>
<dbReference type="Pfam" id="PF03456">
    <property type="entry name" value="uDENN"/>
    <property type="match status" value="1"/>
</dbReference>
<feature type="region of interest" description="Disordered" evidence="3">
    <location>
        <begin position="457"/>
        <end position="508"/>
    </location>
</feature>
<dbReference type="SMART" id="SM00799">
    <property type="entry name" value="DENN"/>
    <property type="match status" value="1"/>
</dbReference>
<evidence type="ECO:0000256" key="1">
    <source>
        <dbReference type="ARBA" id="ARBA00004132"/>
    </source>
</evidence>
<evidence type="ECO:0000256" key="2">
    <source>
        <dbReference type="ARBA" id="ARBA00023329"/>
    </source>
</evidence>
<dbReference type="Gene3D" id="3.30.450.200">
    <property type="match status" value="1"/>
</dbReference>
<sequence>MNTRLRQDVKSLFEFWCEIAPQWNNNAEKISNVARIVDCFPEAALDDKVLNDITQFVFPYQIKSTSNHVQIYSFVLTDSDSKWSFGFCRHEPDTEVATVIFSYLPWHDVFLRLINVCVELKKHNRTEFRKFLHDIHTNGIPEPGSTVNFSYGKGSSVFILRTPTLLSLPSIPENHNLNMYYNFVHPDSMIEIFAAMLTERRIIFMSRHLDVLTSCVQAAKNFIYPMVWQHLFIPILPLKMKDFLMAPMPYLIGVSEAIWKWIRQDELGEVVIYNCDTKVFNSTCNDVKSLPPELATNLRKKLEKKNLRGDDLSKAFLGVIVQLIGSYRDAVKFSQTAQGRKITWDAEAFVESRHISLRPCLRKMLELQIFRQFIEEKLEALNTGLGYSDEFELETLRYAEKSTNKAQQYKEFLKSMKDKVKGGGKGVRNAYQNIKTKYQMTYPSTFYQHKTHNSTESVDFSPYETLSLSPGSRSQSNAFSQSLTRSDSDYCNRNKTSNSSSSASSSDMNLLQELQDHAFFKASSTKREPSSVDLLNLDEDDSVSSRNHKSRNNDLDFLLSTNNETAVPQTSTSVTGFTNPLYPYFIPNSSDTSKHTSPVHKTDELELLRQYGLDKFS</sequence>
<dbReference type="AlphaFoldDB" id="A0A1L8DLB7"/>
<dbReference type="GO" id="GO:0005085">
    <property type="term" value="F:guanyl-nucleotide exchange factor activity"/>
    <property type="evidence" value="ECO:0007669"/>
    <property type="project" value="InterPro"/>
</dbReference>
<dbReference type="PANTHER" id="PTHR13196">
    <property type="entry name" value="DENN DOMAIN-CONTAINING"/>
    <property type="match status" value="1"/>
</dbReference>
<dbReference type="PROSITE" id="PS50211">
    <property type="entry name" value="DENN"/>
    <property type="match status" value="1"/>
</dbReference>
<dbReference type="GO" id="GO:0006897">
    <property type="term" value="P:endocytosis"/>
    <property type="evidence" value="ECO:0007669"/>
    <property type="project" value="TreeGrafter"/>
</dbReference>
<dbReference type="EMBL" id="GFDF01006919">
    <property type="protein sequence ID" value="JAV07165.1"/>
    <property type="molecule type" value="Transcribed_RNA"/>
</dbReference>
<dbReference type="FunFam" id="3.40.50.11500:FF:000004">
    <property type="entry name" value="DENN domain-containing protein 2C isoform X1"/>
    <property type="match status" value="1"/>
</dbReference>
<dbReference type="InterPro" id="IPR037516">
    <property type="entry name" value="Tripartite_DENN"/>
</dbReference>
<feature type="compositionally biased region" description="Low complexity" evidence="3">
    <location>
        <begin position="497"/>
        <end position="506"/>
    </location>
</feature>
<dbReference type="InterPro" id="IPR005112">
    <property type="entry name" value="dDENN_dom"/>
</dbReference>
<feature type="compositionally biased region" description="Polar residues" evidence="3">
    <location>
        <begin position="457"/>
        <end position="485"/>
    </location>
</feature>
<evidence type="ECO:0000256" key="3">
    <source>
        <dbReference type="SAM" id="MobiDB-lite"/>
    </source>
</evidence>
<accession>A0A1L8DLB7</accession>
<dbReference type="GO" id="GO:0005829">
    <property type="term" value="C:cytosol"/>
    <property type="evidence" value="ECO:0007669"/>
    <property type="project" value="TreeGrafter"/>
</dbReference>
<name>A0A1L8DLB7_9DIPT</name>
<dbReference type="Gene3D" id="3.40.50.11500">
    <property type="match status" value="1"/>
</dbReference>
<dbReference type="SMART" id="SM00800">
    <property type="entry name" value="uDENN"/>
    <property type="match status" value="1"/>
</dbReference>
<evidence type="ECO:0000259" key="4">
    <source>
        <dbReference type="PROSITE" id="PS50211"/>
    </source>
</evidence>
<dbReference type="Pfam" id="PF02141">
    <property type="entry name" value="DENN"/>
    <property type="match status" value="1"/>
</dbReference>
<dbReference type="Gene3D" id="6.10.140.1000">
    <property type="match status" value="1"/>
</dbReference>
<protein>
    <submittedName>
        <fullName evidence="5">Putative ras signaling inhibitor st5</fullName>
    </submittedName>
</protein>
<dbReference type="GO" id="GO:0030136">
    <property type="term" value="C:clathrin-coated vesicle"/>
    <property type="evidence" value="ECO:0007669"/>
    <property type="project" value="UniProtKB-SubCell"/>
</dbReference>
<reference evidence="5" key="1">
    <citation type="submission" date="2016-12" db="EMBL/GenBank/DDBJ databases">
        <title>An insight into the sialome and mialome of the sand fly, Nyssomyia neivai.</title>
        <authorList>
            <person name="Sebastian V."/>
            <person name="Goulart T.M."/>
            <person name="Oliveira W."/>
            <person name="Calvo E."/>
            <person name="Oliveira L.F."/>
            <person name="Pinto M.C."/>
            <person name="Rosselino A.M."/>
            <person name="Ribeiro J.M."/>
        </authorList>
    </citation>
    <scope>NUCLEOTIDE SEQUENCE</scope>
</reference>
<dbReference type="InterPro" id="IPR001194">
    <property type="entry name" value="cDENN_dom"/>
</dbReference>
<feature type="domain" description="UDENN" evidence="4">
    <location>
        <begin position="14"/>
        <end position="384"/>
    </location>
</feature>
<dbReference type="PANTHER" id="PTHR13196:SF14">
    <property type="entry name" value="UDENN DOMAIN-CONTAINING PROTEIN"/>
    <property type="match status" value="1"/>
</dbReference>
<proteinExistence type="predicted"/>
<dbReference type="FunFam" id="3.30.450.200:FF:000003">
    <property type="entry name" value="DENN domain containing 1A"/>
    <property type="match status" value="1"/>
</dbReference>
<dbReference type="GO" id="GO:0032456">
    <property type="term" value="P:endocytic recycling"/>
    <property type="evidence" value="ECO:0007669"/>
    <property type="project" value="TreeGrafter"/>
</dbReference>
<dbReference type="InterPro" id="IPR043153">
    <property type="entry name" value="DENN_C"/>
</dbReference>
<keyword evidence="2" id="KW-0968">Cytoplasmic vesicle</keyword>
<dbReference type="GO" id="GO:1901981">
    <property type="term" value="F:phosphatidylinositol phosphate binding"/>
    <property type="evidence" value="ECO:0007669"/>
    <property type="project" value="TreeGrafter"/>
</dbReference>
<organism evidence="5">
    <name type="scientific">Nyssomyia neivai</name>
    <dbReference type="NCBI Taxonomy" id="330878"/>
    <lineage>
        <taxon>Eukaryota</taxon>
        <taxon>Metazoa</taxon>
        <taxon>Ecdysozoa</taxon>
        <taxon>Arthropoda</taxon>
        <taxon>Hexapoda</taxon>
        <taxon>Insecta</taxon>
        <taxon>Pterygota</taxon>
        <taxon>Neoptera</taxon>
        <taxon>Endopterygota</taxon>
        <taxon>Diptera</taxon>
        <taxon>Nematocera</taxon>
        <taxon>Psychodoidea</taxon>
        <taxon>Psychodidae</taxon>
        <taxon>Nyssomyia</taxon>
    </lineage>
</organism>
<dbReference type="SMART" id="SM00801">
    <property type="entry name" value="dDENN"/>
    <property type="match status" value="1"/>
</dbReference>